<name>A0A7J6V7E3_THATH</name>
<accession>A0A7J6V7E3</accession>
<evidence type="ECO:0000313" key="2">
    <source>
        <dbReference type="Proteomes" id="UP000554482"/>
    </source>
</evidence>
<protein>
    <recommendedName>
        <fullName evidence="3">F-box domain-containing protein</fullName>
    </recommendedName>
</protein>
<sequence>MGSHTLDCLDRLSNLPQEVIDEILTRMPIRDAVKTNFYEEVGGRDGCLCWNLCLILTLSLKKTPLVC</sequence>
<dbReference type="Proteomes" id="UP000554482">
    <property type="component" value="Unassembled WGS sequence"/>
</dbReference>
<evidence type="ECO:0008006" key="3">
    <source>
        <dbReference type="Google" id="ProtNLM"/>
    </source>
</evidence>
<proteinExistence type="predicted"/>
<evidence type="ECO:0000313" key="1">
    <source>
        <dbReference type="EMBL" id="KAF5180687.1"/>
    </source>
</evidence>
<comment type="caution">
    <text evidence="1">The sequence shown here is derived from an EMBL/GenBank/DDBJ whole genome shotgun (WGS) entry which is preliminary data.</text>
</comment>
<gene>
    <name evidence="1" type="ORF">FRX31_029727</name>
</gene>
<reference evidence="1 2" key="1">
    <citation type="submission" date="2020-06" db="EMBL/GenBank/DDBJ databases">
        <title>Transcriptomic and genomic resources for Thalictrum thalictroides and T. hernandezii: Facilitating candidate gene discovery in an emerging model plant lineage.</title>
        <authorList>
            <person name="Arias T."/>
            <person name="Riano-Pachon D.M."/>
            <person name="Di Stilio V.S."/>
        </authorList>
    </citation>
    <scope>NUCLEOTIDE SEQUENCE [LARGE SCALE GENOMIC DNA]</scope>
    <source>
        <strain evidence="2">cv. WT478/WT964</strain>
        <tissue evidence="1">Leaves</tissue>
    </source>
</reference>
<keyword evidence="2" id="KW-1185">Reference proteome</keyword>
<dbReference type="EMBL" id="JABWDY010037072">
    <property type="protein sequence ID" value="KAF5180687.1"/>
    <property type="molecule type" value="Genomic_DNA"/>
</dbReference>
<dbReference type="AlphaFoldDB" id="A0A7J6V7E3"/>
<organism evidence="1 2">
    <name type="scientific">Thalictrum thalictroides</name>
    <name type="common">Rue-anemone</name>
    <name type="synonym">Anemone thalictroides</name>
    <dbReference type="NCBI Taxonomy" id="46969"/>
    <lineage>
        <taxon>Eukaryota</taxon>
        <taxon>Viridiplantae</taxon>
        <taxon>Streptophyta</taxon>
        <taxon>Embryophyta</taxon>
        <taxon>Tracheophyta</taxon>
        <taxon>Spermatophyta</taxon>
        <taxon>Magnoliopsida</taxon>
        <taxon>Ranunculales</taxon>
        <taxon>Ranunculaceae</taxon>
        <taxon>Thalictroideae</taxon>
        <taxon>Thalictrum</taxon>
    </lineage>
</organism>